<organism evidence="5">
    <name type="scientific">Platynereis dumerilii</name>
    <name type="common">Dumeril's clam worm</name>
    <dbReference type="NCBI Taxonomy" id="6359"/>
    <lineage>
        <taxon>Eukaryota</taxon>
        <taxon>Metazoa</taxon>
        <taxon>Spiralia</taxon>
        <taxon>Lophotrochozoa</taxon>
        <taxon>Annelida</taxon>
        <taxon>Polychaeta</taxon>
        <taxon>Errantia</taxon>
        <taxon>Phyllodocida</taxon>
        <taxon>Nereididae</taxon>
        <taxon>Platynereis</taxon>
    </lineage>
</organism>
<dbReference type="PANTHER" id="PTHR13389">
    <property type="entry name" value="PUMILIO HOMOLOG 3"/>
    <property type="match status" value="1"/>
</dbReference>
<dbReference type="InterPro" id="IPR033133">
    <property type="entry name" value="PUM-HD"/>
</dbReference>
<dbReference type="Pfam" id="PF00806">
    <property type="entry name" value="PUF"/>
    <property type="match status" value="2"/>
</dbReference>
<feature type="domain" description="PUM-HD" evidence="4">
    <location>
        <begin position="150"/>
        <end position="299"/>
    </location>
</feature>
<reference evidence="5" key="1">
    <citation type="submission" date="2012-07" db="EMBL/GenBank/DDBJ databases">
        <title>Molecular and cellular analysis of posterior elongation in the annelid Platynereis dumerilii.</title>
        <authorList>
            <person name="Gazave E."/>
            <person name="Behague J."/>
            <person name="Laplane L."/>
            <person name="Guillou A."/>
            <person name="Demilly A."/>
            <person name="Balavoine G."/>
            <person name="Vervoort M."/>
        </authorList>
    </citation>
    <scope>NUCLEOTIDE SEQUENCE</scope>
    <source>
        <tissue evidence="5">Whole organism</tissue>
    </source>
</reference>
<dbReference type="GO" id="GO:0006417">
    <property type="term" value="P:regulation of translation"/>
    <property type="evidence" value="ECO:0007669"/>
    <property type="project" value="TreeGrafter"/>
</dbReference>
<sequence length="299" mass="34016">MKPKAKKFKKAKVGDESGGPLSKNYQKPLQGGKSGKGKKRPSDSNDDSWEQAVKKARGAPDGESDGSALSVKGDNSGHFKDGKKKPFKAIKSAADFIKKFNSKGDKTGEKGEEDENEKAKLENMTVKQRKELRKKKKNNYDTCKQAKAIWEQLRVKSLAKDKKKVLSEELFQLVQGKAKEMIFTHDMSRVVQCLMKYGSMHHRNKLFEELRNCIVDIMKSKYAKFFVKKLLKYGTKAQRDYVFRSIYGKVSKLVRHKEAAEVVEYALHDFANAAQRAAVIEEFYGTNLYSVQNTRISNR</sequence>
<protein>
    <submittedName>
        <fullName evidence="5">RNA-binding protein PufA</fullName>
    </submittedName>
</protein>
<feature type="region of interest" description="Disordered" evidence="3">
    <location>
        <begin position="1"/>
        <end position="85"/>
    </location>
</feature>
<dbReference type="AlphaFoldDB" id="L0PQG8"/>
<accession>L0PQG8</accession>
<dbReference type="InterPro" id="IPR011989">
    <property type="entry name" value="ARM-like"/>
</dbReference>
<dbReference type="Gene3D" id="1.25.10.10">
    <property type="entry name" value="Leucine-rich Repeat Variant"/>
    <property type="match status" value="1"/>
</dbReference>
<dbReference type="PROSITE" id="PS50303">
    <property type="entry name" value="PUM_HD"/>
    <property type="match status" value="1"/>
</dbReference>
<dbReference type="GO" id="GO:0003729">
    <property type="term" value="F:mRNA binding"/>
    <property type="evidence" value="ECO:0007669"/>
    <property type="project" value="TreeGrafter"/>
</dbReference>
<dbReference type="GO" id="GO:0005730">
    <property type="term" value="C:nucleolus"/>
    <property type="evidence" value="ECO:0007669"/>
    <property type="project" value="TreeGrafter"/>
</dbReference>
<evidence type="ECO:0000256" key="3">
    <source>
        <dbReference type="SAM" id="MobiDB-lite"/>
    </source>
</evidence>
<feature type="repeat" description="Pumilio" evidence="2">
    <location>
        <begin position="209"/>
        <end position="244"/>
    </location>
</feature>
<dbReference type="InterPro" id="IPR001313">
    <property type="entry name" value="Pumilio_RNA-bd_rpt"/>
</dbReference>
<evidence type="ECO:0000256" key="2">
    <source>
        <dbReference type="PROSITE-ProRule" id="PRU00317"/>
    </source>
</evidence>
<evidence type="ECO:0000256" key="1">
    <source>
        <dbReference type="ARBA" id="ARBA00022737"/>
    </source>
</evidence>
<dbReference type="SUPFAM" id="SSF48371">
    <property type="entry name" value="ARM repeat"/>
    <property type="match status" value="1"/>
</dbReference>
<dbReference type="InterPro" id="IPR016024">
    <property type="entry name" value="ARM-type_fold"/>
</dbReference>
<gene>
    <name evidence="5" type="primary">pufA</name>
</gene>
<dbReference type="PROSITE" id="PS50302">
    <property type="entry name" value="PUM"/>
    <property type="match status" value="1"/>
</dbReference>
<dbReference type="SMART" id="SM00025">
    <property type="entry name" value="Pumilio"/>
    <property type="match status" value="3"/>
</dbReference>
<dbReference type="PANTHER" id="PTHR13389:SF0">
    <property type="entry name" value="PUMILIO HOMOLOG 3"/>
    <property type="match status" value="1"/>
</dbReference>
<feature type="compositionally biased region" description="Basic residues" evidence="3">
    <location>
        <begin position="1"/>
        <end position="11"/>
    </location>
</feature>
<evidence type="ECO:0000259" key="4">
    <source>
        <dbReference type="PROSITE" id="PS50303"/>
    </source>
</evidence>
<keyword evidence="1" id="KW-0677">Repeat</keyword>
<evidence type="ECO:0000313" key="5">
    <source>
        <dbReference type="EMBL" id="CCK33030.1"/>
    </source>
</evidence>
<dbReference type="InterPro" id="IPR040059">
    <property type="entry name" value="PUM3"/>
</dbReference>
<name>L0PQG8_PLADU</name>
<proteinExistence type="evidence at transcript level"/>
<dbReference type="EMBL" id="HE971741">
    <property type="protein sequence ID" value="CCK33030.1"/>
    <property type="molecule type" value="mRNA"/>
</dbReference>